<evidence type="ECO:0000313" key="1">
    <source>
        <dbReference type="EMBL" id="CAK9183799.1"/>
    </source>
</evidence>
<evidence type="ECO:0000313" key="2">
    <source>
        <dbReference type="Proteomes" id="UP001642360"/>
    </source>
</evidence>
<accession>A0ABC8USR9</accession>
<keyword evidence="2" id="KW-1185">Reference proteome</keyword>
<dbReference type="AlphaFoldDB" id="A0ABC8USR9"/>
<dbReference type="Proteomes" id="UP001642360">
    <property type="component" value="Unassembled WGS sequence"/>
</dbReference>
<organism evidence="1 2">
    <name type="scientific">Ilex paraguariensis</name>
    <name type="common">yerba mate</name>
    <dbReference type="NCBI Taxonomy" id="185542"/>
    <lineage>
        <taxon>Eukaryota</taxon>
        <taxon>Viridiplantae</taxon>
        <taxon>Streptophyta</taxon>
        <taxon>Embryophyta</taxon>
        <taxon>Tracheophyta</taxon>
        <taxon>Spermatophyta</taxon>
        <taxon>Magnoliopsida</taxon>
        <taxon>eudicotyledons</taxon>
        <taxon>Gunneridae</taxon>
        <taxon>Pentapetalae</taxon>
        <taxon>asterids</taxon>
        <taxon>campanulids</taxon>
        <taxon>Aquifoliales</taxon>
        <taxon>Aquifoliaceae</taxon>
        <taxon>Ilex</taxon>
    </lineage>
</organism>
<reference evidence="1 2" key="1">
    <citation type="submission" date="2024-02" db="EMBL/GenBank/DDBJ databases">
        <authorList>
            <person name="Vignale AGUSTIN F."/>
            <person name="Sosa J E."/>
            <person name="Modenutti C."/>
        </authorList>
    </citation>
    <scope>NUCLEOTIDE SEQUENCE [LARGE SCALE GENOMIC DNA]</scope>
</reference>
<protein>
    <submittedName>
        <fullName evidence="1">Uncharacterized protein</fullName>
    </submittedName>
</protein>
<comment type="caution">
    <text evidence="1">The sequence shown here is derived from an EMBL/GenBank/DDBJ whole genome shotgun (WGS) entry which is preliminary data.</text>
</comment>
<name>A0ABC8USR9_9AQUA</name>
<proteinExistence type="predicted"/>
<sequence>MEIDEMPSIERDDMIPLGRIDVDNILHDQSMENVDEEDDNFINISDIEGDSCSITLWPDRGNEELQGVVEDNYPYCFWVGFISILEKTQGRANGGTLPLARKSHDSTSVHTVLLQEGHVEHNAFMFSTKSSTNIIHTFSSESSSMRRKRGPNQNIALAKKKQAGEKLNVEMLEEHE</sequence>
<dbReference type="EMBL" id="CAUOFW020008758">
    <property type="protein sequence ID" value="CAK9183799.1"/>
    <property type="molecule type" value="Genomic_DNA"/>
</dbReference>
<gene>
    <name evidence="1" type="ORF">ILEXP_LOCUS54093</name>
</gene>